<sequence length="320" mass="35342">MSQRSNQTRSPRSRAKSVHDELVRTADLILRAGEEFTEAVTDAANEAARYKARVSELEAMNRDFAAEIARFKATNEELRHLADAHKPEVDRAINARNAADRRVKNQLRVIRDLLEERKDGLANTPSYKPSLLLEDVRSPKDLGLQSTTSSPITEVRRGKQPERSLNPNRSNGASSSNTSTVRPRTREISQSTPGPSSHRSPGLLSLISSPQISVRSMRGNSGGALGAITQIRVTSPSSSGWQSDPSLDTTVHVPPEQDDAVWKLSASRPPVSAEVLSLPMSWVELQTRLDLDDDTMSSLERCVNTHRRYWKSAVYPTASV</sequence>
<protein>
    <submittedName>
        <fullName evidence="1">Uncharacterized protein</fullName>
    </submittedName>
</protein>
<evidence type="ECO:0000313" key="2">
    <source>
        <dbReference type="Proteomes" id="UP000790709"/>
    </source>
</evidence>
<proteinExistence type="predicted"/>
<dbReference type="EMBL" id="MU266327">
    <property type="protein sequence ID" value="KAH7931190.1"/>
    <property type="molecule type" value="Genomic_DNA"/>
</dbReference>
<comment type="caution">
    <text evidence="1">The sequence shown here is derived from an EMBL/GenBank/DDBJ whole genome shotgun (WGS) entry which is preliminary data.</text>
</comment>
<reference evidence="1" key="1">
    <citation type="journal article" date="2021" name="New Phytol.">
        <title>Evolutionary innovations through gain and loss of genes in the ectomycorrhizal Boletales.</title>
        <authorList>
            <person name="Wu G."/>
            <person name="Miyauchi S."/>
            <person name="Morin E."/>
            <person name="Kuo A."/>
            <person name="Drula E."/>
            <person name="Varga T."/>
            <person name="Kohler A."/>
            <person name="Feng B."/>
            <person name="Cao Y."/>
            <person name="Lipzen A."/>
            <person name="Daum C."/>
            <person name="Hundley H."/>
            <person name="Pangilinan J."/>
            <person name="Johnson J."/>
            <person name="Barry K."/>
            <person name="LaButti K."/>
            <person name="Ng V."/>
            <person name="Ahrendt S."/>
            <person name="Min B."/>
            <person name="Choi I.G."/>
            <person name="Park H."/>
            <person name="Plett J.M."/>
            <person name="Magnuson J."/>
            <person name="Spatafora J.W."/>
            <person name="Nagy L.G."/>
            <person name="Henrissat B."/>
            <person name="Grigoriev I.V."/>
            <person name="Yang Z.L."/>
            <person name="Xu J."/>
            <person name="Martin F.M."/>
        </authorList>
    </citation>
    <scope>NUCLEOTIDE SEQUENCE</scope>
    <source>
        <strain evidence="1">KUC20120723A-06</strain>
    </source>
</reference>
<gene>
    <name evidence="1" type="ORF">BV22DRAFT_4531</name>
</gene>
<name>A0ACB8C0Y5_9AGAM</name>
<dbReference type="Proteomes" id="UP000790709">
    <property type="component" value="Unassembled WGS sequence"/>
</dbReference>
<evidence type="ECO:0000313" key="1">
    <source>
        <dbReference type="EMBL" id="KAH7931190.1"/>
    </source>
</evidence>
<keyword evidence="2" id="KW-1185">Reference proteome</keyword>
<organism evidence="1 2">
    <name type="scientific">Leucogyrophana mollusca</name>
    <dbReference type="NCBI Taxonomy" id="85980"/>
    <lineage>
        <taxon>Eukaryota</taxon>
        <taxon>Fungi</taxon>
        <taxon>Dikarya</taxon>
        <taxon>Basidiomycota</taxon>
        <taxon>Agaricomycotina</taxon>
        <taxon>Agaricomycetes</taxon>
        <taxon>Agaricomycetidae</taxon>
        <taxon>Boletales</taxon>
        <taxon>Boletales incertae sedis</taxon>
        <taxon>Leucogyrophana</taxon>
    </lineage>
</organism>
<accession>A0ACB8C0Y5</accession>